<feature type="domain" description="CoA-binding" evidence="5">
    <location>
        <begin position="26"/>
        <end position="122"/>
    </location>
</feature>
<dbReference type="Gene3D" id="3.40.50.261">
    <property type="entry name" value="Succinyl-CoA synthetase domains"/>
    <property type="match status" value="1"/>
</dbReference>
<dbReference type="PANTHER" id="PTHR11117:SF2">
    <property type="entry name" value="SUCCINATE--COA LIGASE [ADP_GDP-FORMING] SUBUNIT ALPHA, MITOCHONDRIAL"/>
    <property type="match status" value="1"/>
</dbReference>
<dbReference type="AlphaFoldDB" id="A0A9P5SG41"/>
<dbReference type="FunFam" id="3.40.50.720:FF:000002">
    <property type="entry name" value="Succinate--CoA ligase [ADP-forming] subunit alpha"/>
    <property type="match status" value="1"/>
</dbReference>
<evidence type="ECO:0000256" key="3">
    <source>
        <dbReference type="ARBA" id="ARBA00022598"/>
    </source>
</evidence>
<organism evidence="6 7">
    <name type="scientific">Podila minutissima</name>
    <dbReference type="NCBI Taxonomy" id="64525"/>
    <lineage>
        <taxon>Eukaryota</taxon>
        <taxon>Fungi</taxon>
        <taxon>Fungi incertae sedis</taxon>
        <taxon>Mucoromycota</taxon>
        <taxon>Mortierellomycotina</taxon>
        <taxon>Mortierellomycetes</taxon>
        <taxon>Mortierellales</taxon>
        <taxon>Mortierellaceae</taxon>
        <taxon>Podila</taxon>
    </lineage>
</organism>
<dbReference type="InterPro" id="IPR016102">
    <property type="entry name" value="Succinyl-CoA_synth-like"/>
</dbReference>
<keyword evidence="4" id="KW-0547">Nucleotide-binding</keyword>
<dbReference type="PANTHER" id="PTHR11117">
    <property type="entry name" value="SUCCINYL-COA LIGASE SUBUNIT ALPHA"/>
    <property type="match status" value="1"/>
</dbReference>
<feature type="non-terminal residue" evidence="6">
    <location>
        <position position="1"/>
    </location>
</feature>
<dbReference type="EMBL" id="JAAAUY010000573">
    <property type="protein sequence ID" value="KAF9328348.1"/>
    <property type="molecule type" value="Genomic_DNA"/>
</dbReference>
<evidence type="ECO:0000256" key="2">
    <source>
        <dbReference type="ARBA" id="ARBA00022532"/>
    </source>
</evidence>
<dbReference type="InterPro" id="IPR003781">
    <property type="entry name" value="CoA-bd"/>
</dbReference>
<comment type="pathway">
    <text evidence="1">Carbohydrate metabolism; tricarboxylic acid cycle; succinate from succinyl-CoA (ligase route): step 1/1.</text>
</comment>
<accession>A0A9P5SG41</accession>
<evidence type="ECO:0000256" key="4">
    <source>
        <dbReference type="ARBA" id="ARBA00022741"/>
    </source>
</evidence>
<dbReference type="GO" id="GO:0006099">
    <property type="term" value="P:tricarboxylic acid cycle"/>
    <property type="evidence" value="ECO:0007669"/>
    <property type="project" value="UniProtKB-KW"/>
</dbReference>
<dbReference type="SMART" id="SM00881">
    <property type="entry name" value="CoA_binding"/>
    <property type="match status" value="1"/>
</dbReference>
<evidence type="ECO:0000313" key="7">
    <source>
        <dbReference type="Proteomes" id="UP000696485"/>
    </source>
</evidence>
<dbReference type="GO" id="GO:0009361">
    <property type="term" value="C:succinate-CoA ligase complex (ADP-forming)"/>
    <property type="evidence" value="ECO:0007669"/>
    <property type="project" value="TreeGrafter"/>
</dbReference>
<gene>
    <name evidence="6" type="primary">SUCLG1_2</name>
    <name evidence="6" type="ORF">BG006_008449</name>
</gene>
<keyword evidence="2" id="KW-0816">Tricarboxylic acid cycle</keyword>
<comment type="caution">
    <text evidence="6">The sequence shown here is derived from an EMBL/GenBank/DDBJ whole genome shotgun (WGS) entry which is preliminary data.</text>
</comment>
<evidence type="ECO:0000259" key="5">
    <source>
        <dbReference type="SMART" id="SM00881"/>
    </source>
</evidence>
<dbReference type="SUPFAM" id="SSF51735">
    <property type="entry name" value="NAD(P)-binding Rossmann-fold domains"/>
    <property type="match status" value="1"/>
</dbReference>
<reference evidence="6" key="1">
    <citation type="journal article" date="2020" name="Fungal Divers.">
        <title>Resolving the Mortierellaceae phylogeny through synthesis of multi-gene phylogenetics and phylogenomics.</title>
        <authorList>
            <person name="Vandepol N."/>
            <person name="Liber J."/>
            <person name="Desiro A."/>
            <person name="Na H."/>
            <person name="Kennedy M."/>
            <person name="Barry K."/>
            <person name="Grigoriev I.V."/>
            <person name="Miller A.N."/>
            <person name="O'Donnell K."/>
            <person name="Stajich J.E."/>
            <person name="Bonito G."/>
        </authorList>
    </citation>
    <scope>NUCLEOTIDE SEQUENCE</scope>
    <source>
        <strain evidence="6">NVP1</strain>
    </source>
</reference>
<name>A0A9P5SG41_9FUNG</name>
<dbReference type="GO" id="GO:0004776">
    <property type="term" value="F:succinate-CoA ligase (GDP-forming) activity"/>
    <property type="evidence" value="ECO:0007669"/>
    <property type="project" value="TreeGrafter"/>
</dbReference>
<evidence type="ECO:0000313" key="6">
    <source>
        <dbReference type="EMBL" id="KAF9328348.1"/>
    </source>
</evidence>
<dbReference type="Pfam" id="PF02629">
    <property type="entry name" value="CoA_binding"/>
    <property type="match status" value="1"/>
</dbReference>
<proteinExistence type="predicted"/>
<dbReference type="Proteomes" id="UP000696485">
    <property type="component" value="Unassembled WGS sequence"/>
</dbReference>
<dbReference type="InterPro" id="IPR036291">
    <property type="entry name" value="NAD(P)-bd_dom_sf"/>
</dbReference>
<evidence type="ECO:0000256" key="1">
    <source>
        <dbReference type="ARBA" id="ARBA00005064"/>
    </source>
</evidence>
<dbReference type="GO" id="GO:0000166">
    <property type="term" value="F:nucleotide binding"/>
    <property type="evidence" value="ECO:0007669"/>
    <property type="project" value="UniProtKB-KW"/>
</dbReference>
<sequence>MSLAQRMFSNSSKAAASYDKTVKNMLINKNTKVVCQGFTGKQGTFHSKQAIDYGTNMVGGVSPNKGGQTHLGLPVFNTIAEAAKEVKPDASVIYVPPPMAAGAILEAIEAEIPLVVAITEGIPQQDMVRVVKALKTQDKTRLIGPNCPGIIAPDACKIGIMPGHIHKVGKI</sequence>
<dbReference type="GO" id="GO:0005739">
    <property type="term" value="C:mitochondrion"/>
    <property type="evidence" value="ECO:0007669"/>
    <property type="project" value="TreeGrafter"/>
</dbReference>
<dbReference type="Gene3D" id="3.40.50.720">
    <property type="entry name" value="NAD(P)-binding Rossmann-like Domain"/>
    <property type="match status" value="1"/>
</dbReference>
<keyword evidence="3 6" id="KW-0436">Ligase</keyword>
<keyword evidence="7" id="KW-1185">Reference proteome</keyword>
<protein>
    <submittedName>
        <fullName evidence="6">Succinate-CoA ligase, alpha subunit</fullName>
    </submittedName>
</protein>
<dbReference type="GO" id="GO:0004775">
    <property type="term" value="F:succinate-CoA ligase (ADP-forming) activity"/>
    <property type="evidence" value="ECO:0007669"/>
    <property type="project" value="TreeGrafter"/>
</dbReference>